<accession>A0ABN3VXS7</accession>
<reference evidence="2 3" key="1">
    <citation type="journal article" date="2019" name="Int. J. Syst. Evol. Microbiol.">
        <title>The Global Catalogue of Microorganisms (GCM) 10K type strain sequencing project: providing services to taxonomists for standard genome sequencing and annotation.</title>
        <authorList>
            <consortium name="The Broad Institute Genomics Platform"/>
            <consortium name="The Broad Institute Genome Sequencing Center for Infectious Disease"/>
            <person name="Wu L."/>
            <person name="Ma J."/>
        </authorList>
    </citation>
    <scope>NUCLEOTIDE SEQUENCE [LARGE SCALE GENOMIC DNA]</scope>
    <source>
        <strain evidence="2 3">JCM 6242</strain>
    </source>
</reference>
<evidence type="ECO:0000256" key="1">
    <source>
        <dbReference type="SAM" id="MobiDB-lite"/>
    </source>
</evidence>
<feature type="region of interest" description="Disordered" evidence="1">
    <location>
        <begin position="1"/>
        <end position="30"/>
    </location>
</feature>
<gene>
    <name evidence="2" type="ORF">GCM10010517_29000</name>
</gene>
<protein>
    <submittedName>
        <fullName evidence="2">Uncharacterized protein</fullName>
    </submittedName>
</protein>
<evidence type="ECO:0000313" key="2">
    <source>
        <dbReference type="EMBL" id="GAA2869059.1"/>
    </source>
</evidence>
<proteinExistence type="predicted"/>
<comment type="caution">
    <text evidence="2">The sequence shown here is derived from an EMBL/GenBank/DDBJ whole genome shotgun (WGS) entry which is preliminary data.</text>
</comment>
<dbReference type="Proteomes" id="UP001500831">
    <property type="component" value="Unassembled WGS sequence"/>
</dbReference>
<organism evidence="2 3">
    <name type="scientific">Streptosporangium fragile</name>
    <dbReference type="NCBI Taxonomy" id="46186"/>
    <lineage>
        <taxon>Bacteria</taxon>
        <taxon>Bacillati</taxon>
        <taxon>Actinomycetota</taxon>
        <taxon>Actinomycetes</taxon>
        <taxon>Streptosporangiales</taxon>
        <taxon>Streptosporangiaceae</taxon>
        <taxon>Streptosporangium</taxon>
    </lineage>
</organism>
<name>A0ABN3VXS7_9ACTN</name>
<keyword evidence="3" id="KW-1185">Reference proteome</keyword>
<sequence>MTGSRGLDGIQGGRARKPERGQPRVSNPVHTCGVTVRYGPLSSFGAVKNLHGARVPAYTSVCGDEYE</sequence>
<dbReference type="EMBL" id="BAAAVI010000017">
    <property type="protein sequence ID" value="GAA2869059.1"/>
    <property type="molecule type" value="Genomic_DNA"/>
</dbReference>
<evidence type="ECO:0000313" key="3">
    <source>
        <dbReference type="Proteomes" id="UP001500831"/>
    </source>
</evidence>